<name>A0A0C9M9U6_9FUNG</name>
<evidence type="ECO:0008006" key="3">
    <source>
        <dbReference type="Google" id="ProtNLM"/>
    </source>
</evidence>
<dbReference type="PANTHER" id="PTHR14187">
    <property type="entry name" value="ALPHA KINASE/ELONGATION FACTOR 2 KINASE"/>
    <property type="match status" value="1"/>
</dbReference>
<dbReference type="InterPro" id="IPR043129">
    <property type="entry name" value="ATPase_NBD"/>
</dbReference>
<gene>
    <name evidence="1" type="ORF">MAM1_0056d03589</name>
</gene>
<dbReference type="PANTHER" id="PTHR14187:SF5">
    <property type="entry name" value="HEAT SHOCK 70 KDA PROTEIN 12A"/>
    <property type="match status" value="1"/>
</dbReference>
<dbReference type="SUPFAM" id="SSF53067">
    <property type="entry name" value="Actin-like ATPase domain"/>
    <property type="match status" value="2"/>
</dbReference>
<protein>
    <recommendedName>
        <fullName evidence="3">Actin-like ATPase domain-containing protein</fullName>
    </recommendedName>
</protein>
<reference evidence="1" key="1">
    <citation type="submission" date="2014-09" db="EMBL/GenBank/DDBJ databases">
        <title>Draft genome sequence of an oleaginous Mucoromycotina fungus Mucor ambiguus NBRC6742.</title>
        <authorList>
            <person name="Takeda I."/>
            <person name="Yamane N."/>
            <person name="Morita T."/>
            <person name="Tamano K."/>
            <person name="Machida M."/>
            <person name="Baker S."/>
            <person name="Koike H."/>
        </authorList>
    </citation>
    <scope>NUCLEOTIDE SEQUENCE</scope>
    <source>
        <strain evidence="1">NBRC 6742</strain>
    </source>
</reference>
<organism evidence="1">
    <name type="scientific">Mucor ambiguus</name>
    <dbReference type="NCBI Taxonomy" id="91626"/>
    <lineage>
        <taxon>Eukaryota</taxon>
        <taxon>Fungi</taxon>
        <taxon>Fungi incertae sedis</taxon>
        <taxon>Mucoromycota</taxon>
        <taxon>Mucoromycotina</taxon>
        <taxon>Mucoromycetes</taxon>
        <taxon>Mucorales</taxon>
        <taxon>Mucorineae</taxon>
        <taxon>Mucoraceae</taxon>
        <taxon>Mucor</taxon>
    </lineage>
</organism>
<evidence type="ECO:0000313" key="1">
    <source>
        <dbReference type="EMBL" id="GAN04129.1"/>
    </source>
</evidence>
<dbReference type="AlphaFoldDB" id="A0A0C9M9U6"/>
<proteinExistence type="predicted"/>
<dbReference type="OrthoDB" id="2963168at2759"/>
<dbReference type="Proteomes" id="UP000053815">
    <property type="component" value="Unassembled WGS sequence"/>
</dbReference>
<evidence type="ECO:0000313" key="2">
    <source>
        <dbReference type="Proteomes" id="UP000053815"/>
    </source>
</evidence>
<dbReference type="STRING" id="91626.A0A0C9M9U6"/>
<keyword evidence="2" id="KW-1185">Reference proteome</keyword>
<accession>A0A0C9M9U6</accession>
<sequence>MVAEQDQKLVDYPVVVSIDFGTTYSGCCYALQSSDNDEIYDVTRWPKNSGFYAKTPTLLYYRNKNNKLLDWGRGARLQSLRPDQSGTLLQYFKLALAQPDDVPLPEGKSPIDVISDFLRVFHEHVCEQLQKTTILQDFRQEHYQYCLTVPAIWSDESKAIMREASIKAGIIEHDDSIHRLQLISEPEAAAAYCEYKYKSWNLSDGNTFMIVDAGGGTVDLITYLIEDVTPPRTLREVTRGHGGMCGSAFIDQNMRKLLQSKLMGKMPVCMFEMMMDNFIQFVKPNYLGDEECYKLDVPAGALPYIPMHLLDDGDMMVFSLQELRDEVFDPVLKQVVELVEQQINQAGAFVDAIFLVGGFGCSSYLYDILKINFSHQVGEIAMPPSGELAIARGAVAYIKTPNLVTSKVLRRTYGVQTRLPFEEGLDPEESAIITKDGIKRCSTRFDVIAKKGQRILIDQKIKSSYWIEYPKHTEADLYVTDQDDLPRQITDSSVIKLAEIPIKMPLLSHIKPGARMDVTIEFSFGSTEIKVLIYLADTVSEHVLNTIDSFT</sequence>
<dbReference type="EMBL" id="DF836345">
    <property type="protein sequence ID" value="GAN04129.1"/>
    <property type="molecule type" value="Genomic_DNA"/>
</dbReference>
<dbReference type="Gene3D" id="3.30.420.40">
    <property type="match status" value="1"/>
</dbReference>